<protein>
    <submittedName>
        <fullName evidence="2">Uncharacterized protein</fullName>
    </submittedName>
</protein>
<organism evidence="2 3">
    <name type="scientific">Hesseltinella vesiculosa</name>
    <dbReference type="NCBI Taxonomy" id="101127"/>
    <lineage>
        <taxon>Eukaryota</taxon>
        <taxon>Fungi</taxon>
        <taxon>Fungi incertae sedis</taxon>
        <taxon>Mucoromycota</taxon>
        <taxon>Mucoromycotina</taxon>
        <taxon>Mucoromycetes</taxon>
        <taxon>Mucorales</taxon>
        <taxon>Cunninghamellaceae</taxon>
        <taxon>Hesseltinella</taxon>
    </lineage>
</organism>
<evidence type="ECO:0000313" key="2">
    <source>
        <dbReference type="EMBL" id="ORX63005.1"/>
    </source>
</evidence>
<dbReference type="AlphaFoldDB" id="A0A1X2GYA1"/>
<feature type="signal peptide" evidence="1">
    <location>
        <begin position="1"/>
        <end position="15"/>
    </location>
</feature>
<gene>
    <name evidence="2" type="ORF">DM01DRAFT_1341579</name>
</gene>
<keyword evidence="3" id="KW-1185">Reference proteome</keyword>
<keyword evidence="1" id="KW-0732">Signal</keyword>
<reference evidence="2 3" key="1">
    <citation type="submission" date="2016-07" db="EMBL/GenBank/DDBJ databases">
        <title>Pervasive Adenine N6-methylation of Active Genes in Fungi.</title>
        <authorList>
            <consortium name="DOE Joint Genome Institute"/>
            <person name="Mondo S.J."/>
            <person name="Dannebaum R.O."/>
            <person name="Kuo R.C."/>
            <person name="Labutti K."/>
            <person name="Haridas S."/>
            <person name="Kuo A."/>
            <person name="Salamov A."/>
            <person name="Ahrendt S.R."/>
            <person name="Lipzen A."/>
            <person name="Sullivan W."/>
            <person name="Andreopoulos W.B."/>
            <person name="Clum A."/>
            <person name="Lindquist E."/>
            <person name="Daum C."/>
            <person name="Ramamoorthy G.K."/>
            <person name="Gryganskyi A."/>
            <person name="Culley D."/>
            <person name="Magnuson J.K."/>
            <person name="James T.Y."/>
            <person name="O'Malley M.A."/>
            <person name="Stajich J.E."/>
            <person name="Spatafora J.W."/>
            <person name="Visel A."/>
            <person name="Grigoriev I.V."/>
        </authorList>
    </citation>
    <scope>NUCLEOTIDE SEQUENCE [LARGE SCALE GENOMIC DNA]</scope>
    <source>
        <strain evidence="2 3">NRRL 3301</strain>
    </source>
</reference>
<evidence type="ECO:0000313" key="3">
    <source>
        <dbReference type="Proteomes" id="UP000242146"/>
    </source>
</evidence>
<evidence type="ECO:0000256" key="1">
    <source>
        <dbReference type="SAM" id="SignalP"/>
    </source>
</evidence>
<dbReference type="Proteomes" id="UP000242146">
    <property type="component" value="Unassembled WGS sequence"/>
</dbReference>
<feature type="chain" id="PRO_5013095138" evidence="1">
    <location>
        <begin position="16"/>
        <end position="126"/>
    </location>
</feature>
<dbReference type="EMBL" id="MCGT01000001">
    <property type="protein sequence ID" value="ORX63005.1"/>
    <property type="molecule type" value="Genomic_DNA"/>
</dbReference>
<accession>A0A1X2GYA1</accession>
<name>A0A1X2GYA1_9FUNG</name>
<sequence length="126" mass="13581">MLVLWGVLCAHLVAAFCFENGFPADPSNRLIVYQETNAGGGIASRFSVEMGPGEKQCCNYANTDCNRAGGAEATGVFRCQIHDVVTNVVVPSGGYCLHYGDPNHPTIEVYTATGQPFENFILSRPH</sequence>
<proteinExistence type="predicted"/>
<comment type="caution">
    <text evidence="2">The sequence shown here is derived from an EMBL/GenBank/DDBJ whole genome shotgun (WGS) entry which is preliminary data.</text>
</comment>